<dbReference type="OrthoDB" id="435460at2759"/>
<feature type="compositionally biased region" description="Acidic residues" evidence="1">
    <location>
        <begin position="517"/>
        <end position="527"/>
    </location>
</feature>
<reference evidence="2 3" key="1">
    <citation type="submission" date="2014-04" db="EMBL/GenBank/DDBJ databases">
        <authorList>
            <consortium name="DOE Joint Genome Institute"/>
            <person name="Kuo A."/>
            <person name="Girlanda M."/>
            <person name="Perotto S."/>
            <person name="Kohler A."/>
            <person name="Nagy L.G."/>
            <person name="Floudas D."/>
            <person name="Copeland A."/>
            <person name="Barry K.W."/>
            <person name="Cichocki N."/>
            <person name="Veneault-Fourrey C."/>
            <person name="LaButti K."/>
            <person name="Lindquist E.A."/>
            <person name="Lipzen A."/>
            <person name="Lundell T."/>
            <person name="Morin E."/>
            <person name="Murat C."/>
            <person name="Sun H."/>
            <person name="Tunlid A."/>
            <person name="Henrissat B."/>
            <person name="Grigoriev I.V."/>
            <person name="Hibbett D.S."/>
            <person name="Martin F."/>
            <person name="Nordberg H.P."/>
            <person name="Cantor M.N."/>
            <person name="Hua S.X."/>
        </authorList>
    </citation>
    <scope>NUCLEOTIDE SEQUENCE [LARGE SCALE GENOMIC DNA]</scope>
    <source>
        <strain evidence="2 3">MUT 4182</strain>
    </source>
</reference>
<keyword evidence="3" id="KW-1185">Reference proteome</keyword>
<dbReference type="EMBL" id="KN823281">
    <property type="protein sequence ID" value="KIO18502.1"/>
    <property type="molecule type" value="Genomic_DNA"/>
</dbReference>
<dbReference type="Proteomes" id="UP000054248">
    <property type="component" value="Unassembled WGS sequence"/>
</dbReference>
<feature type="compositionally biased region" description="Acidic residues" evidence="1">
    <location>
        <begin position="541"/>
        <end position="555"/>
    </location>
</feature>
<organism evidence="2 3">
    <name type="scientific">Tulasnella calospora MUT 4182</name>
    <dbReference type="NCBI Taxonomy" id="1051891"/>
    <lineage>
        <taxon>Eukaryota</taxon>
        <taxon>Fungi</taxon>
        <taxon>Dikarya</taxon>
        <taxon>Basidiomycota</taxon>
        <taxon>Agaricomycotina</taxon>
        <taxon>Agaricomycetes</taxon>
        <taxon>Cantharellales</taxon>
        <taxon>Tulasnellaceae</taxon>
        <taxon>Tulasnella</taxon>
    </lineage>
</organism>
<proteinExistence type="predicted"/>
<feature type="compositionally biased region" description="Basic and acidic residues" evidence="1">
    <location>
        <begin position="326"/>
        <end position="339"/>
    </location>
</feature>
<feature type="compositionally biased region" description="Basic and acidic residues" evidence="1">
    <location>
        <begin position="568"/>
        <end position="588"/>
    </location>
</feature>
<dbReference type="HOGENOM" id="CLU_450699_0_0_1"/>
<feature type="compositionally biased region" description="Basic residues" evidence="1">
    <location>
        <begin position="343"/>
        <end position="355"/>
    </location>
</feature>
<accession>A0A0C3LAL3</accession>
<evidence type="ECO:0000313" key="2">
    <source>
        <dbReference type="EMBL" id="KIO18502.1"/>
    </source>
</evidence>
<protein>
    <recommendedName>
        <fullName evidence="4">BRCT domain-containing protein</fullName>
    </recommendedName>
</protein>
<feature type="region of interest" description="Disordered" evidence="1">
    <location>
        <begin position="1"/>
        <end position="36"/>
    </location>
</feature>
<name>A0A0C3LAL3_9AGAM</name>
<sequence length="606" mass="68142">MVQSTSKRSLPDLHETPGAGPSTSTKSAPPVTTPTQVFVHPDGEPVHFFLQPDLEPELLNNFENAITSRGGRRVISSPPKRGGFIVVDPRTPSGAKFVKGDQQELKWRVVPYTFLRACIFKAQLLKPDDFKNVKPVFEQGSAALKMHIHSSLKEAMSMEELDDLKFLISKHGGNSGASKNKADVIIASNDKLKELRRHYEHSTIHVQSVSWVKSAIKKGTFKFTEGLSPEEIQILQARPPPLHVRRYDFTEPEEHGLIKFLAEFYPAESDPGRAQYRAYNHLCNNLGIYPWVGKHSESSWQHHYAREKKRLDEAIERYLCAHPELQRTEEEAAEHRDEVFGPARKRPGPPPKAKKKDSSDNEDERPKKRRKQRTSRDKKAESDSDEVVTMHTSADVSPRPERKSKMEAKRSITQVAQAEIVVKGQYIRPIDDEEVDQLDEDVVDEPAIENTDEPAIENTDEPPIENTDEPPIENTDESDEDEVRSQLVEDTSHGSIVPDSLEPSQDERPDVQNVDPDLMDAEIDFPETTDSFPPIRVAPPWDDDDEDEDELDSEVAIEVKAPVGKGKGKTESGSKGKGKTESSSKDVFARAVRRPVGSRTKSSKKK</sequence>
<feature type="region of interest" description="Disordered" evidence="1">
    <location>
        <begin position="326"/>
        <end position="606"/>
    </location>
</feature>
<feature type="compositionally biased region" description="Acidic residues" evidence="1">
    <location>
        <begin position="431"/>
        <end position="482"/>
    </location>
</feature>
<dbReference type="STRING" id="1051891.A0A0C3LAL3"/>
<evidence type="ECO:0000256" key="1">
    <source>
        <dbReference type="SAM" id="MobiDB-lite"/>
    </source>
</evidence>
<feature type="compositionally biased region" description="Basic and acidic residues" evidence="1">
    <location>
        <begin position="398"/>
        <end position="410"/>
    </location>
</feature>
<gene>
    <name evidence="2" type="ORF">M407DRAFT_31828</name>
</gene>
<reference evidence="3" key="2">
    <citation type="submission" date="2015-01" db="EMBL/GenBank/DDBJ databases">
        <title>Evolutionary Origins and Diversification of the Mycorrhizal Mutualists.</title>
        <authorList>
            <consortium name="DOE Joint Genome Institute"/>
            <consortium name="Mycorrhizal Genomics Consortium"/>
            <person name="Kohler A."/>
            <person name="Kuo A."/>
            <person name="Nagy L.G."/>
            <person name="Floudas D."/>
            <person name="Copeland A."/>
            <person name="Barry K.W."/>
            <person name="Cichocki N."/>
            <person name="Veneault-Fourrey C."/>
            <person name="LaButti K."/>
            <person name="Lindquist E.A."/>
            <person name="Lipzen A."/>
            <person name="Lundell T."/>
            <person name="Morin E."/>
            <person name="Murat C."/>
            <person name="Riley R."/>
            <person name="Ohm R."/>
            <person name="Sun H."/>
            <person name="Tunlid A."/>
            <person name="Henrissat B."/>
            <person name="Grigoriev I.V."/>
            <person name="Hibbett D.S."/>
            <person name="Martin F."/>
        </authorList>
    </citation>
    <scope>NUCLEOTIDE SEQUENCE [LARGE SCALE GENOMIC DNA]</scope>
    <source>
        <strain evidence="3">MUT 4182</strain>
    </source>
</reference>
<evidence type="ECO:0000313" key="3">
    <source>
        <dbReference type="Proteomes" id="UP000054248"/>
    </source>
</evidence>
<evidence type="ECO:0008006" key="4">
    <source>
        <dbReference type="Google" id="ProtNLM"/>
    </source>
</evidence>
<dbReference type="AlphaFoldDB" id="A0A0C3LAL3"/>